<evidence type="ECO:0000313" key="2">
    <source>
        <dbReference type="Proteomes" id="UP001169823"/>
    </source>
</evidence>
<protein>
    <submittedName>
        <fullName evidence="1">DUF2924 domain-containing protein</fullName>
    </submittedName>
</protein>
<sequence length="149" mass="17041">MTKVHNIPARLAHLKSARTTELKEQWKSLFGTAPPPFNRRYLESRIAYRIQELAYGGLKQATIKRLEAIGDELDGGDRSKSAKRVGLRPIAGTRLLREWKGVEHIVTVKTDGFEYEGRLYKTLSPIAREITGTRWNGWLFFGLKNSRKS</sequence>
<dbReference type="EMBL" id="JAUOPJ010000010">
    <property type="protein sequence ID" value="MDO6458035.1"/>
    <property type="molecule type" value="Genomic_DNA"/>
</dbReference>
<dbReference type="Proteomes" id="UP001169823">
    <property type="component" value="Unassembled WGS sequence"/>
</dbReference>
<dbReference type="RefSeq" id="WP_303494848.1">
    <property type="nucleotide sequence ID" value="NZ_JAUOPJ010000010.1"/>
</dbReference>
<accession>A0AAW7XVK1</accession>
<comment type="caution">
    <text evidence="1">The sequence shown here is derived from an EMBL/GenBank/DDBJ whole genome shotgun (WGS) entry which is preliminary data.</text>
</comment>
<reference evidence="1" key="1">
    <citation type="submission" date="2023-07" db="EMBL/GenBank/DDBJ databases">
        <title>Genome content predicts the carbon catabolic preferences of heterotrophic bacteria.</title>
        <authorList>
            <person name="Gralka M."/>
        </authorList>
    </citation>
    <scope>NUCLEOTIDE SEQUENCE</scope>
    <source>
        <strain evidence="1">I2M02</strain>
    </source>
</reference>
<gene>
    <name evidence="1" type="ORF">Q4494_13175</name>
</gene>
<dbReference type="InterPro" id="IPR021322">
    <property type="entry name" value="DUF2924"/>
</dbReference>
<name>A0AAW7XVK1_9RHOB</name>
<dbReference type="Pfam" id="PF11149">
    <property type="entry name" value="DUF2924"/>
    <property type="match status" value="1"/>
</dbReference>
<proteinExistence type="predicted"/>
<evidence type="ECO:0000313" key="1">
    <source>
        <dbReference type="EMBL" id="MDO6458035.1"/>
    </source>
</evidence>
<dbReference type="AlphaFoldDB" id="A0AAW7XVK1"/>
<organism evidence="1 2">
    <name type="scientific">Celeribacter halophilus</name>
    <dbReference type="NCBI Taxonomy" id="576117"/>
    <lineage>
        <taxon>Bacteria</taxon>
        <taxon>Pseudomonadati</taxon>
        <taxon>Pseudomonadota</taxon>
        <taxon>Alphaproteobacteria</taxon>
        <taxon>Rhodobacterales</taxon>
        <taxon>Roseobacteraceae</taxon>
        <taxon>Celeribacter</taxon>
    </lineage>
</organism>